<evidence type="ECO:0000256" key="1">
    <source>
        <dbReference type="SAM" id="MobiDB-lite"/>
    </source>
</evidence>
<feature type="compositionally biased region" description="Polar residues" evidence="1">
    <location>
        <begin position="489"/>
        <end position="507"/>
    </location>
</feature>
<name>A0ABW2D4M3_9ACTN</name>
<dbReference type="RefSeq" id="WP_382353430.1">
    <property type="nucleotide sequence ID" value="NZ_JBHMBP010000004.1"/>
</dbReference>
<dbReference type="Pfam" id="PF05133">
    <property type="entry name" value="SPP1_portal"/>
    <property type="match status" value="1"/>
</dbReference>
<reference evidence="3" key="1">
    <citation type="journal article" date="2019" name="Int. J. Syst. Evol. Microbiol.">
        <title>The Global Catalogue of Microorganisms (GCM) 10K type strain sequencing project: providing services to taxonomists for standard genome sequencing and annotation.</title>
        <authorList>
            <consortium name="The Broad Institute Genomics Platform"/>
            <consortium name="The Broad Institute Genome Sequencing Center for Infectious Disease"/>
            <person name="Wu L."/>
            <person name="Ma J."/>
        </authorList>
    </citation>
    <scope>NUCLEOTIDE SEQUENCE [LARGE SCALE GENOMIC DNA]</scope>
    <source>
        <strain evidence="3">KACC 12634</strain>
    </source>
</reference>
<gene>
    <name evidence="2" type="ORF">ACFQS3_02605</name>
</gene>
<evidence type="ECO:0000313" key="2">
    <source>
        <dbReference type="EMBL" id="MFC6956078.1"/>
    </source>
</evidence>
<proteinExistence type="predicted"/>
<feature type="region of interest" description="Disordered" evidence="1">
    <location>
        <begin position="465"/>
        <end position="507"/>
    </location>
</feature>
<keyword evidence="3" id="KW-1185">Reference proteome</keyword>
<dbReference type="Proteomes" id="UP001596470">
    <property type="component" value="Unassembled WGS sequence"/>
</dbReference>
<organism evidence="2 3">
    <name type="scientific">Glycomyces mayteni</name>
    <dbReference type="NCBI Taxonomy" id="543887"/>
    <lineage>
        <taxon>Bacteria</taxon>
        <taxon>Bacillati</taxon>
        <taxon>Actinomycetota</taxon>
        <taxon>Actinomycetes</taxon>
        <taxon>Glycomycetales</taxon>
        <taxon>Glycomycetaceae</taxon>
        <taxon>Glycomyces</taxon>
    </lineage>
</organism>
<accession>A0ABW2D4M3</accession>
<comment type="caution">
    <text evidence="2">The sequence shown here is derived from an EMBL/GenBank/DDBJ whole genome shotgun (WGS) entry which is preliminary data.</text>
</comment>
<feature type="compositionally biased region" description="Acidic residues" evidence="1">
    <location>
        <begin position="465"/>
        <end position="475"/>
    </location>
</feature>
<protein>
    <submittedName>
        <fullName evidence="2">Phage portal protein</fullName>
    </submittedName>
</protein>
<dbReference type="InterPro" id="IPR021145">
    <property type="entry name" value="Portal_protein_SPP1_Gp6-like"/>
</dbReference>
<evidence type="ECO:0000313" key="3">
    <source>
        <dbReference type="Proteomes" id="UP001596470"/>
    </source>
</evidence>
<dbReference type="EMBL" id="JBHSYS010000001">
    <property type="protein sequence ID" value="MFC6956078.1"/>
    <property type="molecule type" value="Genomic_DNA"/>
</dbReference>
<sequence length="507" mass="56864">MATVTSDSQTDGYESEYLEFDLAEVDDDDLKAADQLIGMLGQEQTYVKECDDYFYGRHKTPYTPTESSSEYKALADRAITNMVPLIISNIAQLLYVEGYIPSKSKELGQNSKSFDEDWNRNRMQIRQRQLIRGALRYGVAYSVQYKDDEDKPAVRLVSPSKMMAGFADPANDERPAFALERIGTRKTTEKYILWRHDGTYRDLSRTEVKGRDGKTRWVWNKPGDPTESGLPHCAVIRHTYDLDIDGRYVGEIRPIVTLQDRLNQTVMDRLLVQTYGSFKIRYATGIAIDSEEDRIRMSKSRMLIGEIADAKFGSLPETPLDGFIKSVGVDQETISAISSIPPHYLTGELNNLGAEAIAEARAAMEAKAKEIKDALAEGIKMIMRDLAYLRGDMEDAEDYGASVVWHDAQNRSLSQVADALGKLATMLKVPVQELWSKIPGVTRGDVRRWTKALEKNQMAAMAFEAEEGMNEEIERDDPNAVESDDEAPTRSSGRVDQSSSGTRAPTT</sequence>